<proteinExistence type="predicted"/>
<dbReference type="Gene3D" id="1.20.5.170">
    <property type="match status" value="1"/>
</dbReference>
<dbReference type="EMBL" id="HACG01049043">
    <property type="protein sequence ID" value="CEK95908.1"/>
    <property type="molecule type" value="Transcribed_RNA"/>
</dbReference>
<protein>
    <submittedName>
        <fullName evidence="2">Uncharacterized protein</fullName>
    </submittedName>
</protein>
<sequence>MAVVKLLHRWSVLGKHLQWFLLVFCCYSHTDIVLLSSRARKVLEVRSQADDERIDGLDARWIMDDTDKKYDEVTAQL</sequence>
<dbReference type="AlphaFoldDB" id="A0A0B7BSE9"/>
<gene>
    <name evidence="2" type="primary">ORF209412</name>
    <name evidence="1" type="synonym">ORF209372</name>
    <name evidence="3" type="synonym">ORF209414</name>
</gene>
<evidence type="ECO:0000313" key="1">
    <source>
        <dbReference type="EMBL" id="CEK95903.1"/>
    </source>
</evidence>
<accession>A0A0B7BSE9</accession>
<dbReference type="EMBL" id="HACG01049038">
    <property type="protein sequence ID" value="CEK95903.1"/>
    <property type="molecule type" value="Transcribed_RNA"/>
</dbReference>
<reference evidence="2" key="1">
    <citation type="submission" date="2014-12" db="EMBL/GenBank/DDBJ databases">
        <title>Insight into the proteome of Arion vulgaris.</title>
        <authorList>
            <person name="Aradska J."/>
            <person name="Bulat T."/>
            <person name="Smidak R."/>
            <person name="Sarate P."/>
            <person name="Gangsoo J."/>
            <person name="Sialana F."/>
            <person name="Bilban M."/>
            <person name="Lubec G."/>
        </authorList>
    </citation>
    <scope>NUCLEOTIDE SEQUENCE</scope>
    <source>
        <tissue evidence="2">Skin</tissue>
    </source>
</reference>
<evidence type="ECO:0000313" key="3">
    <source>
        <dbReference type="EMBL" id="CEK95909.1"/>
    </source>
</evidence>
<name>A0A0B7BSE9_9EUPU</name>
<dbReference type="EMBL" id="HACG01049044">
    <property type="protein sequence ID" value="CEK95909.1"/>
    <property type="molecule type" value="Transcribed_RNA"/>
</dbReference>
<evidence type="ECO:0000313" key="2">
    <source>
        <dbReference type="EMBL" id="CEK95908.1"/>
    </source>
</evidence>
<organism evidence="2">
    <name type="scientific">Arion vulgaris</name>
    <dbReference type="NCBI Taxonomy" id="1028688"/>
    <lineage>
        <taxon>Eukaryota</taxon>
        <taxon>Metazoa</taxon>
        <taxon>Spiralia</taxon>
        <taxon>Lophotrochozoa</taxon>
        <taxon>Mollusca</taxon>
        <taxon>Gastropoda</taxon>
        <taxon>Heterobranchia</taxon>
        <taxon>Euthyneura</taxon>
        <taxon>Panpulmonata</taxon>
        <taxon>Eupulmonata</taxon>
        <taxon>Stylommatophora</taxon>
        <taxon>Helicina</taxon>
        <taxon>Arionoidea</taxon>
        <taxon>Arionidae</taxon>
        <taxon>Arion</taxon>
    </lineage>
</organism>